<organism evidence="10 11">
    <name type="scientific">Actinobacillus delphinicola</name>
    <dbReference type="NCBI Taxonomy" id="51161"/>
    <lineage>
        <taxon>Bacteria</taxon>
        <taxon>Pseudomonadati</taxon>
        <taxon>Pseudomonadota</taxon>
        <taxon>Gammaproteobacteria</taxon>
        <taxon>Pasteurellales</taxon>
        <taxon>Pasteurellaceae</taxon>
        <taxon>Actinobacillus</taxon>
    </lineage>
</organism>
<dbReference type="PROSITE" id="PS01125">
    <property type="entry name" value="ROK"/>
    <property type="match status" value="1"/>
</dbReference>
<dbReference type="Proteomes" id="UP000279799">
    <property type="component" value="Chromosome"/>
</dbReference>
<evidence type="ECO:0000313" key="11">
    <source>
        <dbReference type="Proteomes" id="UP000279799"/>
    </source>
</evidence>
<dbReference type="SUPFAM" id="SSF53067">
    <property type="entry name" value="Actin-like ATPase domain"/>
    <property type="match status" value="1"/>
</dbReference>
<evidence type="ECO:0000256" key="5">
    <source>
        <dbReference type="ARBA" id="ARBA00022777"/>
    </source>
</evidence>
<evidence type="ECO:0000256" key="1">
    <source>
        <dbReference type="ARBA" id="ARBA00012122"/>
    </source>
</evidence>
<accession>A0A448TVF6</accession>
<dbReference type="NCBIfam" id="NF009835">
    <property type="entry name" value="PRK13310.1"/>
    <property type="match status" value="1"/>
</dbReference>
<dbReference type="GO" id="GO:0046872">
    <property type="term" value="F:metal ion binding"/>
    <property type="evidence" value="ECO:0007669"/>
    <property type="project" value="UniProtKB-KW"/>
</dbReference>
<evidence type="ECO:0000256" key="2">
    <source>
        <dbReference type="ARBA" id="ARBA00022679"/>
    </source>
</evidence>
<dbReference type="InterPro" id="IPR043129">
    <property type="entry name" value="ATPase_NBD"/>
</dbReference>
<comment type="catalytic activity">
    <reaction evidence="9">
        <text>N-acetyl-D-glucosamine + ATP = N-acetyl-D-glucosamine 6-phosphate + ADP + H(+)</text>
        <dbReference type="Rhea" id="RHEA:17417"/>
        <dbReference type="ChEBI" id="CHEBI:15378"/>
        <dbReference type="ChEBI" id="CHEBI:30616"/>
        <dbReference type="ChEBI" id="CHEBI:57513"/>
        <dbReference type="ChEBI" id="CHEBI:456216"/>
        <dbReference type="ChEBI" id="CHEBI:506227"/>
        <dbReference type="EC" id="2.7.1.59"/>
    </reaction>
</comment>
<evidence type="ECO:0000256" key="4">
    <source>
        <dbReference type="ARBA" id="ARBA00022741"/>
    </source>
</evidence>
<evidence type="ECO:0000256" key="6">
    <source>
        <dbReference type="ARBA" id="ARBA00022833"/>
    </source>
</evidence>
<keyword evidence="7" id="KW-0067">ATP-binding</keyword>
<dbReference type="AlphaFoldDB" id="A0A448TVF6"/>
<dbReference type="InterPro" id="IPR049874">
    <property type="entry name" value="ROK_cs"/>
</dbReference>
<keyword evidence="4" id="KW-0547">Nucleotide-binding</keyword>
<dbReference type="EMBL" id="LR134510">
    <property type="protein sequence ID" value="VEJ09914.1"/>
    <property type="molecule type" value="Genomic_DNA"/>
</dbReference>
<gene>
    <name evidence="10" type="primary">nagK</name>
    <name evidence="10" type="ORF">NCTC12871_01403</name>
</gene>
<dbReference type="KEGG" id="adp:NCTC12871_01403"/>
<evidence type="ECO:0000256" key="7">
    <source>
        <dbReference type="ARBA" id="ARBA00022840"/>
    </source>
</evidence>
<evidence type="ECO:0000256" key="9">
    <source>
        <dbReference type="ARBA" id="ARBA00049065"/>
    </source>
</evidence>
<keyword evidence="2 10" id="KW-0808">Transferase</keyword>
<evidence type="ECO:0000313" key="10">
    <source>
        <dbReference type="EMBL" id="VEJ09914.1"/>
    </source>
</evidence>
<sequence length="303" mass="32675">MLYGIDIGGTKIEIAVFSENLEKLYAERVPTPHDSYENWIQTIVELVQRMDDIFCTKGQVGVGIPGFISKNTGIAEISNIPVANNRPILRDLTQALGREVRGENDANCFALSEALAIDPEGKKSVLGLILGTGFGAGFVFNGKLYAGENGMAGEIGHTPLSYPAIQLLGWDKAPIYQCGCGKKACLDSYLSGRGFARLYQDMYGQVATAQSIIEQFYAGDVKAVAFVDCFIELCAMSFASIITTLDPKVIVLGGGLSNFDYLYQAIPKKLSAYLLQTAKIPRLQKAEFGDAGGARGAAALWMK</sequence>
<keyword evidence="3" id="KW-0479">Metal-binding</keyword>
<dbReference type="RefSeq" id="WP_126600231.1">
    <property type="nucleotide sequence ID" value="NZ_LR134510.1"/>
</dbReference>
<keyword evidence="8" id="KW-0119">Carbohydrate metabolism</keyword>
<dbReference type="OrthoDB" id="9810372at2"/>
<evidence type="ECO:0000256" key="3">
    <source>
        <dbReference type="ARBA" id="ARBA00022723"/>
    </source>
</evidence>
<dbReference type="PANTHER" id="PTHR18964">
    <property type="entry name" value="ROK (REPRESSOR, ORF, KINASE) FAMILY"/>
    <property type="match status" value="1"/>
</dbReference>
<dbReference type="InterPro" id="IPR000600">
    <property type="entry name" value="ROK"/>
</dbReference>
<dbReference type="GO" id="GO:0005524">
    <property type="term" value="F:ATP binding"/>
    <property type="evidence" value="ECO:0007669"/>
    <property type="project" value="UniProtKB-KW"/>
</dbReference>
<dbReference type="Gene3D" id="3.30.420.40">
    <property type="match status" value="2"/>
</dbReference>
<keyword evidence="11" id="KW-1185">Reference proteome</keyword>
<proteinExistence type="predicted"/>
<keyword evidence="6" id="KW-0862">Zinc</keyword>
<dbReference type="CDD" id="cd24057">
    <property type="entry name" value="ASKHA_NBD_ROK_NAGK"/>
    <property type="match status" value="1"/>
</dbReference>
<evidence type="ECO:0000256" key="8">
    <source>
        <dbReference type="ARBA" id="ARBA00023277"/>
    </source>
</evidence>
<dbReference type="PANTHER" id="PTHR18964:SF162">
    <property type="entry name" value="N-ACETYL-D-GLUCOSAMINE KINASE"/>
    <property type="match status" value="1"/>
</dbReference>
<keyword evidence="5 10" id="KW-0418">Kinase</keyword>
<dbReference type="Pfam" id="PF00480">
    <property type="entry name" value="ROK"/>
    <property type="match status" value="1"/>
</dbReference>
<dbReference type="EC" id="2.7.1.59" evidence="1"/>
<reference evidence="10 11" key="1">
    <citation type="submission" date="2018-12" db="EMBL/GenBank/DDBJ databases">
        <authorList>
            <consortium name="Pathogen Informatics"/>
        </authorList>
    </citation>
    <scope>NUCLEOTIDE SEQUENCE [LARGE SCALE GENOMIC DNA]</scope>
    <source>
        <strain evidence="10 11">NCTC12871</strain>
    </source>
</reference>
<protein>
    <recommendedName>
        <fullName evidence="1">N-acetylglucosamine kinase</fullName>
        <ecNumber evidence="1">2.7.1.59</ecNumber>
    </recommendedName>
</protein>
<name>A0A448TVF6_9PAST</name>
<dbReference type="GO" id="GO:0045127">
    <property type="term" value="F:N-acetylglucosamine kinase activity"/>
    <property type="evidence" value="ECO:0007669"/>
    <property type="project" value="UniProtKB-EC"/>
</dbReference>